<dbReference type="AlphaFoldDB" id="A0AAV7NZB6"/>
<feature type="compositionally biased region" description="Polar residues" evidence="1">
    <location>
        <begin position="110"/>
        <end position="124"/>
    </location>
</feature>
<proteinExistence type="predicted"/>
<reference evidence="2" key="1">
    <citation type="journal article" date="2022" name="bioRxiv">
        <title>Sequencing and chromosome-scale assembly of the giantPleurodeles waltlgenome.</title>
        <authorList>
            <person name="Brown T."/>
            <person name="Elewa A."/>
            <person name="Iarovenko S."/>
            <person name="Subramanian E."/>
            <person name="Araus A.J."/>
            <person name="Petzold A."/>
            <person name="Susuki M."/>
            <person name="Suzuki K.-i.T."/>
            <person name="Hayashi T."/>
            <person name="Toyoda A."/>
            <person name="Oliveira C."/>
            <person name="Osipova E."/>
            <person name="Leigh N.D."/>
            <person name="Simon A."/>
            <person name="Yun M.H."/>
        </authorList>
    </citation>
    <scope>NUCLEOTIDE SEQUENCE</scope>
    <source>
        <strain evidence="2">20211129_DDA</strain>
        <tissue evidence="2">Liver</tissue>
    </source>
</reference>
<feature type="compositionally biased region" description="Polar residues" evidence="1">
    <location>
        <begin position="59"/>
        <end position="71"/>
    </location>
</feature>
<evidence type="ECO:0000256" key="1">
    <source>
        <dbReference type="SAM" id="MobiDB-lite"/>
    </source>
</evidence>
<feature type="region of interest" description="Disordered" evidence="1">
    <location>
        <begin position="1"/>
        <end position="124"/>
    </location>
</feature>
<organism evidence="2 3">
    <name type="scientific">Pleurodeles waltl</name>
    <name type="common">Iberian ribbed newt</name>
    <dbReference type="NCBI Taxonomy" id="8319"/>
    <lineage>
        <taxon>Eukaryota</taxon>
        <taxon>Metazoa</taxon>
        <taxon>Chordata</taxon>
        <taxon>Craniata</taxon>
        <taxon>Vertebrata</taxon>
        <taxon>Euteleostomi</taxon>
        <taxon>Amphibia</taxon>
        <taxon>Batrachia</taxon>
        <taxon>Caudata</taxon>
        <taxon>Salamandroidea</taxon>
        <taxon>Salamandridae</taxon>
        <taxon>Pleurodelinae</taxon>
        <taxon>Pleurodeles</taxon>
    </lineage>
</organism>
<accession>A0AAV7NZB6</accession>
<sequence>MNRLAGTAIQGALHSPDVHGATPPESTEVPSRIHGGGRYELPSGHIPRGPVPPLPHLPDSTSSAYNMQSAELSVCPPSVLSPGSAAERGLTSRHWAAPQRQDSRLHRTTGLPSSLYSAGSVMQL</sequence>
<dbReference type="Proteomes" id="UP001066276">
    <property type="component" value="Chromosome 8"/>
</dbReference>
<comment type="caution">
    <text evidence="2">The sequence shown here is derived from an EMBL/GenBank/DDBJ whole genome shotgun (WGS) entry which is preliminary data.</text>
</comment>
<evidence type="ECO:0000313" key="2">
    <source>
        <dbReference type="EMBL" id="KAJ1120294.1"/>
    </source>
</evidence>
<name>A0AAV7NZB6_PLEWA</name>
<evidence type="ECO:0000313" key="3">
    <source>
        <dbReference type="Proteomes" id="UP001066276"/>
    </source>
</evidence>
<protein>
    <submittedName>
        <fullName evidence="2">Uncharacterized protein</fullName>
    </submittedName>
</protein>
<dbReference type="EMBL" id="JANPWB010000012">
    <property type="protein sequence ID" value="KAJ1120294.1"/>
    <property type="molecule type" value="Genomic_DNA"/>
</dbReference>
<keyword evidence="3" id="KW-1185">Reference proteome</keyword>
<gene>
    <name evidence="2" type="ORF">NDU88_008468</name>
</gene>